<dbReference type="Gene3D" id="3.80.10.10">
    <property type="entry name" value="Ribonuclease Inhibitor"/>
    <property type="match status" value="2"/>
</dbReference>
<dbReference type="InterPro" id="IPR051279">
    <property type="entry name" value="PP1-Reg/Actin-Interact_Protein"/>
</dbReference>
<organism evidence="1 2">
    <name type="scientific">Boothiomyces macroporosus</name>
    <dbReference type="NCBI Taxonomy" id="261099"/>
    <lineage>
        <taxon>Eukaryota</taxon>
        <taxon>Fungi</taxon>
        <taxon>Fungi incertae sedis</taxon>
        <taxon>Chytridiomycota</taxon>
        <taxon>Chytridiomycota incertae sedis</taxon>
        <taxon>Chytridiomycetes</taxon>
        <taxon>Rhizophydiales</taxon>
        <taxon>Terramycetaceae</taxon>
        <taxon>Boothiomyces</taxon>
    </lineage>
</organism>
<gene>
    <name evidence="1" type="ORF">HK103_000718</name>
</gene>
<reference evidence="1" key="1">
    <citation type="submission" date="2020-05" db="EMBL/GenBank/DDBJ databases">
        <title>Phylogenomic resolution of chytrid fungi.</title>
        <authorList>
            <person name="Stajich J.E."/>
            <person name="Amses K."/>
            <person name="Simmons R."/>
            <person name="Seto K."/>
            <person name="Myers J."/>
            <person name="Bonds A."/>
            <person name="Quandt C.A."/>
            <person name="Barry K."/>
            <person name="Liu P."/>
            <person name="Grigoriev I."/>
            <person name="Longcore J.E."/>
            <person name="James T.Y."/>
        </authorList>
    </citation>
    <scope>NUCLEOTIDE SEQUENCE</scope>
    <source>
        <strain evidence="1">PLAUS21</strain>
    </source>
</reference>
<evidence type="ECO:0000313" key="2">
    <source>
        <dbReference type="Proteomes" id="UP001210925"/>
    </source>
</evidence>
<sequence length="457" mass="51874">METFLDALKRKYLTNYQEYVEFYKETQSKIHVVSNKYSHQRFVTFLQEMEKLKGLLELESGIGLYGESDKSALALICLCLSENTSVKEIGLTDCLPQNLGLLIDTLNSNKHISILDIDLIFDTVTANNLLAGVNWAETKLYKIYLGWVTCQYSGISAFCKSISRLASLKELCLVGCDLTDDIAPDIKSMLIENRSLEDLDLSNNKFGSATITAVVEASLSAQRIKKLDLSSNYIDDHGMFALGLLLAKTRSIKELKLDHYDISTKGMEHFAKGLSRNTTLSFLSLEVLQCDIDCIQILLNGISRNVYLKELVLNRREDYDGELFCRALGDMLAKNKGLKLLVIFRQAAENEQFLLQGLQKNFYLLDLSGFDFFNPVRKRNIAIQTSQAKRVLIASRLLQMLPLPHEIIELIFTWKCAEALFHPTDNEKLLRLLDVNTIGQFDLSIRFTVESFLNQIK</sequence>
<dbReference type="InterPro" id="IPR032675">
    <property type="entry name" value="LRR_dom_sf"/>
</dbReference>
<dbReference type="Proteomes" id="UP001210925">
    <property type="component" value="Unassembled WGS sequence"/>
</dbReference>
<dbReference type="GO" id="GO:0034315">
    <property type="term" value="P:regulation of Arp2/3 complex-mediated actin nucleation"/>
    <property type="evidence" value="ECO:0007669"/>
    <property type="project" value="TreeGrafter"/>
</dbReference>
<dbReference type="PANTHER" id="PTHR24112">
    <property type="entry name" value="LEUCINE-RICH REPEAT, ISOFORM F-RELATED"/>
    <property type="match status" value="1"/>
</dbReference>
<dbReference type="PANTHER" id="PTHR24112:SF66">
    <property type="entry name" value="LEUCINE-RICH REPEAT, ISOFORM F"/>
    <property type="match status" value="1"/>
</dbReference>
<proteinExistence type="predicted"/>
<dbReference type="SMART" id="SM00368">
    <property type="entry name" value="LRR_RI"/>
    <property type="match status" value="4"/>
</dbReference>
<accession>A0AAD5UFF5</accession>
<dbReference type="GO" id="GO:0016477">
    <property type="term" value="P:cell migration"/>
    <property type="evidence" value="ECO:0007669"/>
    <property type="project" value="TreeGrafter"/>
</dbReference>
<protein>
    <submittedName>
        <fullName evidence="1">Uncharacterized protein</fullName>
    </submittedName>
</protein>
<dbReference type="InterPro" id="IPR001611">
    <property type="entry name" value="Leu-rich_rpt"/>
</dbReference>
<comment type="caution">
    <text evidence="1">The sequence shown here is derived from an EMBL/GenBank/DDBJ whole genome shotgun (WGS) entry which is preliminary data.</text>
</comment>
<dbReference type="Pfam" id="PF13516">
    <property type="entry name" value="LRR_6"/>
    <property type="match status" value="2"/>
</dbReference>
<keyword evidence="2" id="KW-1185">Reference proteome</keyword>
<dbReference type="SUPFAM" id="SSF52047">
    <property type="entry name" value="RNI-like"/>
    <property type="match status" value="1"/>
</dbReference>
<name>A0AAD5UFF5_9FUNG</name>
<dbReference type="EMBL" id="JADGKB010000112">
    <property type="protein sequence ID" value="KAJ3253339.1"/>
    <property type="molecule type" value="Genomic_DNA"/>
</dbReference>
<dbReference type="GO" id="GO:0005886">
    <property type="term" value="C:plasma membrane"/>
    <property type="evidence" value="ECO:0007669"/>
    <property type="project" value="TreeGrafter"/>
</dbReference>
<evidence type="ECO:0000313" key="1">
    <source>
        <dbReference type="EMBL" id="KAJ3253339.1"/>
    </source>
</evidence>
<dbReference type="AlphaFoldDB" id="A0AAD5UFF5"/>